<feature type="transmembrane region" description="Helical" evidence="7">
    <location>
        <begin position="89"/>
        <end position="112"/>
    </location>
</feature>
<dbReference type="PROSITE" id="PS50928">
    <property type="entry name" value="ABC_TM1"/>
    <property type="match status" value="1"/>
</dbReference>
<evidence type="ECO:0000256" key="3">
    <source>
        <dbReference type="ARBA" id="ARBA00022475"/>
    </source>
</evidence>
<evidence type="ECO:0000256" key="7">
    <source>
        <dbReference type="RuleBase" id="RU363032"/>
    </source>
</evidence>
<feature type="transmembrane region" description="Helical" evidence="7">
    <location>
        <begin position="180"/>
        <end position="199"/>
    </location>
</feature>
<evidence type="ECO:0000256" key="6">
    <source>
        <dbReference type="ARBA" id="ARBA00023136"/>
    </source>
</evidence>
<dbReference type="EMBL" id="CADCWL010000216">
    <property type="protein sequence ID" value="CAA9580374.1"/>
    <property type="molecule type" value="Genomic_DNA"/>
</dbReference>
<name>A0A6J4VK94_9BACT</name>
<keyword evidence="5 7" id="KW-1133">Transmembrane helix</keyword>
<evidence type="ECO:0000313" key="9">
    <source>
        <dbReference type="EMBL" id="CAA9580374.1"/>
    </source>
</evidence>
<dbReference type="PANTHER" id="PTHR43005:SF2">
    <property type="entry name" value="INTEGRAL MEMBRANE SUGAR TRANSPORT PROTEIN"/>
    <property type="match status" value="1"/>
</dbReference>
<feature type="transmembrane region" description="Helical" evidence="7">
    <location>
        <begin position="124"/>
        <end position="144"/>
    </location>
</feature>
<dbReference type="SUPFAM" id="SSF161098">
    <property type="entry name" value="MetI-like"/>
    <property type="match status" value="1"/>
</dbReference>
<sequence length="314" mass="34834">MAVAQSRVRPAAGRQAGPSLLHRLGHQPLGRLLVLPAIIYAVIVTQAPFILTIWYSLQRWNLQRPERRGFAGLDNYRTLLTRDPSFREAILNTFLFVVGAVLLSLLLGLFYAELVNRKFPGRGIVRTLLITPFLIMPVAAALTWKNMMLNPIYGVVNWVARTALPGNPSPNWLGHFPEPSIVGVLVWRWAPFMMLILLAGMQSISEEVREAVRVDGATAWQEFRDITMPHLSRFMQLGGLLGTVFIVQEVDPLYMMTKGGPGNATTTLPYLVYRKAIEGSNVGLGAALGVIVVLLSIVVITLLLRALDRMMRGV</sequence>
<dbReference type="Pfam" id="PF00528">
    <property type="entry name" value="BPD_transp_1"/>
    <property type="match status" value="1"/>
</dbReference>
<keyword evidence="3" id="KW-1003">Cell membrane</keyword>
<feature type="transmembrane region" description="Helical" evidence="7">
    <location>
        <begin position="32"/>
        <end position="57"/>
    </location>
</feature>
<feature type="transmembrane region" description="Helical" evidence="7">
    <location>
        <begin position="282"/>
        <end position="304"/>
    </location>
</feature>
<organism evidence="9">
    <name type="scientific">uncultured Thermomicrobiales bacterium</name>
    <dbReference type="NCBI Taxonomy" id="1645740"/>
    <lineage>
        <taxon>Bacteria</taxon>
        <taxon>Pseudomonadati</taxon>
        <taxon>Thermomicrobiota</taxon>
        <taxon>Thermomicrobia</taxon>
        <taxon>Thermomicrobiales</taxon>
        <taxon>environmental samples</taxon>
    </lineage>
</organism>
<evidence type="ECO:0000256" key="5">
    <source>
        <dbReference type="ARBA" id="ARBA00022989"/>
    </source>
</evidence>
<keyword evidence="2 7" id="KW-0813">Transport</keyword>
<reference evidence="9" key="1">
    <citation type="submission" date="2020-02" db="EMBL/GenBank/DDBJ databases">
        <authorList>
            <person name="Meier V. D."/>
        </authorList>
    </citation>
    <scope>NUCLEOTIDE SEQUENCE</scope>
    <source>
        <strain evidence="9">AVDCRST_MAG19</strain>
    </source>
</reference>
<dbReference type="InterPro" id="IPR035906">
    <property type="entry name" value="MetI-like_sf"/>
</dbReference>
<dbReference type="GO" id="GO:0005886">
    <property type="term" value="C:plasma membrane"/>
    <property type="evidence" value="ECO:0007669"/>
    <property type="project" value="UniProtKB-SubCell"/>
</dbReference>
<evidence type="ECO:0000256" key="1">
    <source>
        <dbReference type="ARBA" id="ARBA00004651"/>
    </source>
</evidence>
<keyword evidence="4 7" id="KW-0812">Transmembrane</keyword>
<keyword evidence="6 7" id="KW-0472">Membrane</keyword>
<feature type="domain" description="ABC transmembrane type-1" evidence="8">
    <location>
        <begin position="90"/>
        <end position="303"/>
    </location>
</feature>
<dbReference type="InterPro" id="IPR000515">
    <property type="entry name" value="MetI-like"/>
</dbReference>
<evidence type="ECO:0000259" key="8">
    <source>
        <dbReference type="PROSITE" id="PS50928"/>
    </source>
</evidence>
<proteinExistence type="inferred from homology"/>
<dbReference type="PANTHER" id="PTHR43005">
    <property type="entry name" value="BLR7065 PROTEIN"/>
    <property type="match status" value="1"/>
</dbReference>
<evidence type="ECO:0000256" key="4">
    <source>
        <dbReference type="ARBA" id="ARBA00022692"/>
    </source>
</evidence>
<evidence type="ECO:0000256" key="2">
    <source>
        <dbReference type="ARBA" id="ARBA00022448"/>
    </source>
</evidence>
<gene>
    <name evidence="9" type="ORF">AVDCRST_MAG19-3875</name>
</gene>
<dbReference type="Gene3D" id="1.10.3720.10">
    <property type="entry name" value="MetI-like"/>
    <property type="match status" value="1"/>
</dbReference>
<dbReference type="GO" id="GO:0055085">
    <property type="term" value="P:transmembrane transport"/>
    <property type="evidence" value="ECO:0007669"/>
    <property type="project" value="InterPro"/>
</dbReference>
<comment type="similarity">
    <text evidence="7">Belongs to the binding-protein-dependent transport system permease family.</text>
</comment>
<protein>
    <submittedName>
        <fullName evidence="9">Various polyols ABC transporter, permease protein 1</fullName>
    </submittedName>
</protein>
<dbReference type="AlphaFoldDB" id="A0A6J4VK94"/>
<comment type="subcellular location">
    <subcellularLocation>
        <location evidence="1 7">Cell membrane</location>
        <topology evidence="1 7">Multi-pass membrane protein</topology>
    </subcellularLocation>
</comment>
<dbReference type="CDD" id="cd06261">
    <property type="entry name" value="TM_PBP2"/>
    <property type="match status" value="1"/>
</dbReference>
<accession>A0A6J4VK94</accession>